<feature type="compositionally biased region" description="Basic and acidic residues" evidence="1">
    <location>
        <begin position="33"/>
        <end position="46"/>
    </location>
</feature>
<name>A0A182KHG1_9DIPT</name>
<proteinExistence type="predicted"/>
<reference evidence="3" key="2">
    <citation type="submission" date="2020-05" db="UniProtKB">
        <authorList>
            <consortium name="EnsemblMetazoa"/>
        </authorList>
    </citation>
    <scope>IDENTIFICATION</scope>
    <source>
        <strain evidence="3">ACHKN1017</strain>
    </source>
</reference>
<dbReference type="PROSITE" id="PS51497">
    <property type="entry name" value="UMA"/>
    <property type="match status" value="1"/>
</dbReference>
<dbReference type="VEuPathDB" id="VectorBase:ACHR010199"/>
<keyword evidence="4" id="KW-1185">Reference proteome</keyword>
<sequence>MFSFFKSKKPSPTQIPAEPIPGAGPPGGHHPPTGREDDFIFIERRGGPAQPADDSSASTTPGGGTPGGSAAGSGLYPTVPEPSTAGGDAVGNPVPVRQRSDEKVAGHALHGVPFRLSADIGQPTDMEITRIQANEILTYIGRVMYAPGYDFSLERSVLQD</sequence>
<protein>
    <submittedName>
        <fullName evidence="3">UMA domain-containing protein</fullName>
    </submittedName>
</protein>
<evidence type="ECO:0000313" key="4">
    <source>
        <dbReference type="Proteomes" id="UP000075881"/>
    </source>
</evidence>
<evidence type="ECO:0000313" key="3">
    <source>
        <dbReference type="EnsemblMetazoa" id="ACHR010199-PA"/>
    </source>
</evidence>
<dbReference type="STRING" id="43041.A0A182KHG1"/>
<dbReference type="EnsemblMetazoa" id="ACHR010199-RA">
    <property type="protein sequence ID" value="ACHR010199-PA"/>
    <property type="gene ID" value="ACHR010199"/>
</dbReference>
<organism evidence="3 4">
    <name type="scientific">Anopheles christyi</name>
    <dbReference type="NCBI Taxonomy" id="43041"/>
    <lineage>
        <taxon>Eukaryota</taxon>
        <taxon>Metazoa</taxon>
        <taxon>Ecdysozoa</taxon>
        <taxon>Arthropoda</taxon>
        <taxon>Hexapoda</taxon>
        <taxon>Insecta</taxon>
        <taxon>Pterygota</taxon>
        <taxon>Neoptera</taxon>
        <taxon>Endopterygota</taxon>
        <taxon>Diptera</taxon>
        <taxon>Nematocera</taxon>
        <taxon>Culicoidea</taxon>
        <taxon>Culicidae</taxon>
        <taxon>Anophelinae</taxon>
        <taxon>Anopheles</taxon>
    </lineage>
</organism>
<accession>A0A182KHG1</accession>
<feature type="region of interest" description="Disordered" evidence="1">
    <location>
        <begin position="1"/>
        <end position="95"/>
    </location>
</feature>
<reference evidence="4" key="1">
    <citation type="submission" date="2013-03" db="EMBL/GenBank/DDBJ databases">
        <title>The Genome Sequence of Anopheles christyi ACHKN1017.</title>
        <authorList>
            <consortium name="The Broad Institute Genomics Platform"/>
            <person name="Neafsey D.E."/>
            <person name="Besansky N."/>
            <person name="Walker B."/>
            <person name="Young S.K."/>
            <person name="Zeng Q."/>
            <person name="Gargeya S."/>
            <person name="Fitzgerald M."/>
            <person name="Haas B."/>
            <person name="Abouelleil A."/>
            <person name="Allen A.W."/>
            <person name="Alvarado L."/>
            <person name="Arachchi H.M."/>
            <person name="Berlin A.M."/>
            <person name="Chapman S.B."/>
            <person name="Gainer-Dewar J."/>
            <person name="Goldberg J."/>
            <person name="Griggs A."/>
            <person name="Gujja S."/>
            <person name="Hansen M."/>
            <person name="Howarth C."/>
            <person name="Imamovic A."/>
            <person name="Ireland A."/>
            <person name="Larimer J."/>
            <person name="McCowan C."/>
            <person name="Murphy C."/>
            <person name="Pearson M."/>
            <person name="Poon T.W."/>
            <person name="Priest M."/>
            <person name="Roberts A."/>
            <person name="Saif S."/>
            <person name="Shea T."/>
            <person name="Sisk P."/>
            <person name="Sykes S."/>
            <person name="Wortman J."/>
            <person name="Nusbaum C."/>
            <person name="Birren B."/>
        </authorList>
    </citation>
    <scope>NUCLEOTIDE SEQUENCE [LARGE SCALE GENOMIC DNA]</scope>
    <source>
        <strain evidence="4">ACHKN1017</strain>
    </source>
</reference>
<dbReference type="AlphaFoldDB" id="A0A182KHG1"/>
<evidence type="ECO:0000256" key="1">
    <source>
        <dbReference type="SAM" id="MobiDB-lite"/>
    </source>
</evidence>
<feature type="compositionally biased region" description="Gly residues" evidence="1">
    <location>
        <begin position="61"/>
        <end position="71"/>
    </location>
</feature>
<evidence type="ECO:0000259" key="2">
    <source>
        <dbReference type="PROSITE" id="PS51497"/>
    </source>
</evidence>
<dbReference type="InterPro" id="IPR023340">
    <property type="entry name" value="UMA"/>
</dbReference>
<dbReference type="Proteomes" id="UP000075881">
    <property type="component" value="Unassembled WGS sequence"/>
</dbReference>
<feature type="domain" description="UMA" evidence="2">
    <location>
        <begin position="109"/>
        <end position="158"/>
    </location>
</feature>